<proteinExistence type="predicted"/>
<organism evidence="1 2">
    <name type="scientific">Manihot esculenta</name>
    <name type="common">Cassava</name>
    <name type="synonym">Jatropha manihot</name>
    <dbReference type="NCBI Taxonomy" id="3983"/>
    <lineage>
        <taxon>Eukaryota</taxon>
        <taxon>Viridiplantae</taxon>
        <taxon>Streptophyta</taxon>
        <taxon>Embryophyta</taxon>
        <taxon>Tracheophyta</taxon>
        <taxon>Spermatophyta</taxon>
        <taxon>Magnoliopsida</taxon>
        <taxon>eudicotyledons</taxon>
        <taxon>Gunneridae</taxon>
        <taxon>Pentapetalae</taxon>
        <taxon>rosids</taxon>
        <taxon>fabids</taxon>
        <taxon>Malpighiales</taxon>
        <taxon>Euphorbiaceae</taxon>
        <taxon>Crotonoideae</taxon>
        <taxon>Manihoteae</taxon>
        <taxon>Manihot</taxon>
    </lineage>
</organism>
<comment type="caution">
    <text evidence="1">The sequence shown here is derived from an EMBL/GenBank/DDBJ whole genome shotgun (WGS) entry which is preliminary data.</text>
</comment>
<keyword evidence="2" id="KW-1185">Reference proteome</keyword>
<name>A0ACB7HPZ3_MANES</name>
<dbReference type="EMBL" id="CM004391">
    <property type="protein sequence ID" value="KAG8653748.1"/>
    <property type="molecule type" value="Genomic_DNA"/>
</dbReference>
<protein>
    <submittedName>
        <fullName evidence="1">Uncharacterized protein</fullName>
    </submittedName>
</protein>
<accession>A0ACB7HPZ3</accession>
<feature type="non-terminal residue" evidence="1">
    <location>
        <position position="1"/>
    </location>
</feature>
<dbReference type="Proteomes" id="UP000091857">
    <property type="component" value="Chromosome 5"/>
</dbReference>
<feature type="non-terminal residue" evidence="1">
    <location>
        <position position="157"/>
    </location>
</feature>
<gene>
    <name evidence="1" type="ORF">MANES_05G056601v8</name>
</gene>
<sequence>SWFSYFKYDEERDSPSDARNILLIIAALIAAATFQAGVNPPGGVWQDNGDGHIAGRAIFASQKHAFYVFLISNTLAFSTSILVLVSLTYRFPFHFEIWIATISMIVTYGSAVFAVTPHESVHFRYLLITAAVPFVIRCLIQAFNKWEDRILNKNESH</sequence>
<evidence type="ECO:0000313" key="2">
    <source>
        <dbReference type="Proteomes" id="UP000091857"/>
    </source>
</evidence>
<reference evidence="2" key="1">
    <citation type="journal article" date="2016" name="Nat. Biotechnol.">
        <title>Sequencing wild and cultivated cassava and related species reveals extensive interspecific hybridization and genetic diversity.</title>
        <authorList>
            <person name="Bredeson J.V."/>
            <person name="Lyons J.B."/>
            <person name="Prochnik S.E."/>
            <person name="Wu G.A."/>
            <person name="Ha C.M."/>
            <person name="Edsinger-Gonzales E."/>
            <person name="Grimwood J."/>
            <person name="Schmutz J."/>
            <person name="Rabbi I.Y."/>
            <person name="Egesi C."/>
            <person name="Nauluvula P."/>
            <person name="Lebot V."/>
            <person name="Ndunguru J."/>
            <person name="Mkamilo G."/>
            <person name="Bart R.S."/>
            <person name="Setter T.L."/>
            <person name="Gleadow R.M."/>
            <person name="Kulakow P."/>
            <person name="Ferguson M.E."/>
            <person name="Rounsley S."/>
            <person name="Rokhsar D.S."/>
        </authorList>
    </citation>
    <scope>NUCLEOTIDE SEQUENCE [LARGE SCALE GENOMIC DNA]</scope>
    <source>
        <strain evidence="2">cv. AM560-2</strain>
    </source>
</reference>
<evidence type="ECO:0000313" key="1">
    <source>
        <dbReference type="EMBL" id="KAG8653748.1"/>
    </source>
</evidence>